<proteinExistence type="predicted"/>
<dbReference type="EMBL" id="PUGF01000001">
    <property type="protein sequence ID" value="PRC95032.1"/>
    <property type="molecule type" value="Genomic_DNA"/>
</dbReference>
<feature type="domain" description="LiaI-LiaF-like transmembrane region" evidence="2">
    <location>
        <begin position="24"/>
        <end position="66"/>
    </location>
</feature>
<accession>A0A2S9H4X0</accession>
<dbReference type="InterPro" id="IPR043726">
    <property type="entry name" value="LiaI-LiaF-like_TM1"/>
</dbReference>
<dbReference type="OrthoDB" id="8776455at2"/>
<keyword evidence="4" id="KW-1185">Reference proteome</keyword>
<evidence type="ECO:0000256" key="1">
    <source>
        <dbReference type="SAM" id="Phobius"/>
    </source>
</evidence>
<evidence type="ECO:0000259" key="2">
    <source>
        <dbReference type="Pfam" id="PF18917"/>
    </source>
</evidence>
<keyword evidence="1" id="KW-0812">Transmembrane</keyword>
<evidence type="ECO:0000313" key="4">
    <source>
        <dbReference type="Proteomes" id="UP000237839"/>
    </source>
</evidence>
<sequence length="132" mass="15179">MNNDQLTQLKCYQEGASYHASKKIFFGLALIIVGSLFLLERFNIIENNSMMNYWPLILAMFGLNKLLFSQNTHRKISGFFQILLSFWLFACLAHLWGWTFAVTWPIILIALGLCYITTTLFIKNSVNNESAS</sequence>
<comment type="caution">
    <text evidence="3">The sequence shown here is derived from an EMBL/GenBank/DDBJ whole genome shotgun (WGS) entry which is preliminary data.</text>
</comment>
<evidence type="ECO:0000313" key="3">
    <source>
        <dbReference type="EMBL" id="PRC95032.1"/>
    </source>
</evidence>
<gene>
    <name evidence="3" type="ORF">S2091_0227</name>
</gene>
<keyword evidence="1" id="KW-0472">Membrane</keyword>
<feature type="transmembrane region" description="Helical" evidence="1">
    <location>
        <begin position="79"/>
        <end position="96"/>
    </location>
</feature>
<keyword evidence="1" id="KW-1133">Transmembrane helix</keyword>
<reference evidence="3 4" key="1">
    <citation type="submission" date="2018-02" db="EMBL/GenBank/DDBJ databases">
        <title>Solimicrobium silvestre gen. nov., sp. nov., isolated from alpine forest soil.</title>
        <authorList>
            <person name="Margesin R."/>
            <person name="Albuquerque L."/>
            <person name="Zhang D.-C."/>
            <person name="Froufe H.J.C."/>
            <person name="Severino R."/>
            <person name="Roxo I."/>
            <person name="Egas C."/>
            <person name="Da Costa M.S."/>
        </authorList>
    </citation>
    <scope>NUCLEOTIDE SEQUENCE [LARGE SCALE GENOMIC DNA]</scope>
    <source>
        <strain evidence="3 4">S20-91</strain>
    </source>
</reference>
<name>A0A2S9H4X0_9BURK</name>
<feature type="transmembrane region" description="Helical" evidence="1">
    <location>
        <begin position="102"/>
        <end position="122"/>
    </location>
</feature>
<feature type="transmembrane region" description="Helical" evidence="1">
    <location>
        <begin position="50"/>
        <end position="67"/>
    </location>
</feature>
<dbReference type="Proteomes" id="UP000237839">
    <property type="component" value="Unassembled WGS sequence"/>
</dbReference>
<protein>
    <recommendedName>
        <fullName evidence="2">LiaI-LiaF-like transmembrane region domain-containing protein</fullName>
    </recommendedName>
</protein>
<feature type="transmembrane region" description="Helical" evidence="1">
    <location>
        <begin position="24"/>
        <end position="44"/>
    </location>
</feature>
<dbReference type="RefSeq" id="WP_105529939.1">
    <property type="nucleotide sequence ID" value="NZ_PUGF01000001.1"/>
</dbReference>
<organism evidence="3 4">
    <name type="scientific">Solimicrobium silvestre</name>
    <dbReference type="NCBI Taxonomy" id="2099400"/>
    <lineage>
        <taxon>Bacteria</taxon>
        <taxon>Pseudomonadati</taxon>
        <taxon>Pseudomonadota</taxon>
        <taxon>Betaproteobacteria</taxon>
        <taxon>Burkholderiales</taxon>
        <taxon>Oxalobacteraceae</taxon>
        <taxon>Solimicrobium</taxon>
    </lineage>
</organism>
<dbReference type="Pfam" id="PF18917">
    <property type="entry name" value="LiaI-LiaF-like_TM1"/>
    <property type="match status" value="1"/>
</dbReference>
<dbReference type="AlphaFoldDB" id="A0A2S9H4X0"/>